<proteinExistence type="inferred from homology"/>
<comment type="pathway">
    <text evidence="4">Carbohydrate biosynthesis.</text>
</comment>
<evidence type="ECO:0000256" key="3">
    <source>
        <dbReference type="ARBA" id="ARBA00023235"/>
    </source>
</evidence>
<dbReference type="GO" id="GO:0046166">
    <property type="term" value="P:glyceraldehyde-3-phosphate biosynthetic process"/>
    <property type="evidence" value="ECO:0007669"/>
    <property type="project" value="TreeGrafter"/>
</dbReference>
<dbReference type="GO" id="GO:0004807">
    <property type="term" value="F:triose-phosphate isomerase activity"/>
    <property type="evidence" value="ECO:0007669"/>
    <property type="project" value="InterPro"/>
</dbReference>
<sequence>MGQFSNVVSNMGFQSLRLRISSCHPFISFEDDEEDMVAYALSQGLKVIACIGETLEQPESGSTMEVVATQTKAIAGIRPHVIVSRICCFFRNNVSFDFLLDALL</sequence>
<gene>
    <name evidence="5" type="ORF">COLO4_35834</name>
</gene>
<name>A0A1R3GD63_9ROSI</name>
<dbReference type="GO" id="GO:0006094">
    <property type="term" value="P:gluconeogenesis"/>
    <property type="evidence" value="ECO:0007669"/>
    <property type="project" value="TreeGrafter"/>
</dbReference>
<evidence type="ECO:0000313" key="5">
    <source>
        <dbReference type="EMBL" id="OMO55950.1"/>
    </source>
</evidence>
<dbReference type="GO" id="GO:0019563">
    <property type="term" value="P:glycerol catabolic process"/>
    <property type="evidence" value="ECO:0007669"/>
    <property type="project" value="TreeGrafter"/>
</dbReference>
<dbReference type="GO" id="GO:0005829">
    <property type="term" value="C:cytosol"/>
    <property type="evidence" value="ECO:0007669"/>
    <property type="project" value="TreeGrafter"/>
</dbReference>
<accession>A0A1R3GD63</accession>
<reference evidence="6" key="1">
    <citation type="submission" date="2013-09" db="EMBL/GenBank/DDBJ databases">
        <title>Corchorus olitorius genome sequencing.</title>
        <authorList>
            <person name="Alam M."/>
            <person name="Haque M.S."/>
            <person name="Islam M.S."/>
            <person name="Emdad E.M."/>
            <person name="Islam M.M."/>
            <person name="Ahmed B."/>
            <person name="Halim A."/>
            <person name="Hossen Q.M.M."/>
            <person name="Hossain M.Z."/>
            <person name="Ahmed R."/>
            <person name="Khan M.M."/>
            <person name="Islam R."/>
            <person name="Rashid M.M."/>
            <person name="Khan S.A."/>
            <person name="Rahman M.S."/>
            <person name="Alam M."/>
            <person name="Yahiya A.S."/>
            <person name="Khan M.S."/>
            <person name="Azam M.S."/>
            <person name="Haque T."/>
            <person name="Lashkar M.Z.H."/>
            <person name="Akhand A.I."/>
            <person name="Morshed G."/>
            <person name="Roy S."/>
            <person name="Uddin K.S."/>
            <person name="Rabeya T."/>
            <person name="Hossain A.S."/>
            <person name="Chowdhury A."/>
            <person name="Snigdha A.R."/>
            <person name="Mortoza M.S."/>
            <person name="Matin S.A."/>
            <person name="Hoque S.M.E."/>
            <person name="Islam M.K."/>
            <person name="Roy D.K."/>
            <person name="Haider R."/>
            <person name="Moosa M.M."/>
            <person name="Elias S.M."/>
            <person name="Hasan A.M."/>
            <person name="Jahan S."/>
            <person name="Shafiuddin M."/>
            <person name="Mahmood N."/>
            <person name="Shommy N.S."/>
        </authorList>
    </citation>
    <scope>NUCLEOTIDE SEQUENCE [LARGE SCALE GENOMIC DNA]</scope>
    <source>
        <strain evidence="6">cv. O-4</strain>
    </source>
</reference>
<dbReference type="GO" id="GO:0006096">
    <property type="term" value="P:glycolytic process"/>
    <property type="evidence" value="ECO:0007669"/>
    <property type="project" value="TreeGrafter"/>
</dbReference>
<comment type="similarity">
    <text evidence="1">Belongs to the triosephosphate isomerase family.</text>
</comment>
<keyword evidence="6" id="KW-1185">Reference proteome</keyword>
<dbReference type="OrthoDB" id="1662571at2759"/>
<dbReference type="PANTHER" id="PTHR21139:SF37">
    <property type="entry name" value="OS01G0841600 PROTEIN"/>
    <property type="match status" value="1"/>
</dbReference>
<organism evidence="5 6">
    <name type="scientific">Corchorus olitorius</name>
    <dbReference type="NCBI Taxonomy" id="93759"/>
    <lineage>
        <taxon>Eukaryota</taxon>
        <taxon>Viridiplantae</taxon>
        <taxon>Streptophyta</taxon>
        <taxon>Embryophyta</taxon>
        <taxon>Tracheophyta</taxon>
        <taxon>Spermatophyta</taxon>
        <taxon>Magnoliopsida</taxon>
        <taxon>eudicotyledons</taxon>
        <taxon>Gunneridae</taxon>
        <taxon>Pentapetalae</taxon>
        <taxon>rosids</taxon>
        <taxon>malvids</taxon>
        <taxon>Malvales</taxon>
        <taxon>Malvaceae</taxon>
        <taxon>Grewioideae</taxon>
        <taxon>Apeibeae</taxon>
        <taxon>Corchorus</taxon>
    </lineage>
</organism>
<dbReference type="InterPro" id="IPR035990">
    <property type="entry name" value="TIM_sf"/>
</dbReference>
<dbReference type="EMBL" id="AWUE01022815">
    <property type="protein sequence ID" value="OMO55950.1"/>
    <property type="molecule type" value="Genomic_DNA"/>
</dbReference>
<comment type="caution">
    <text evidence="5">The sequence shown here is derived from an EMBL/GenBank/DDBJ whole genome shotgun (WGS) entry which is preliminary data.</text>
</comment>
<keyword evidence="3 5" id="KW-0413">Isomerase</keyword>
<comment type="subunit">
    <text evidence="2">Homodimer.</text>
</comment>
<evidence type="ECO:0000256" key="4">
    <source>
        <dbReference type="ARBA" id="ARBA00024331"/>
    </source>
</evidence>
<dbReference type="STRING" id="93759.A0A1R3GD63"/>
<evidence type="ECO:0000313" key="6">
    <source>
        <dbReference type="Proteomes" id="UP000187203"/>
    </source>
</evidence>
<evidence type="ECO:0000256" key="2">
    <source>
        <dbReference type="ARBA" id="ARBA00011738"/>
    </source>
</evidence>
<dbReference type="Proteomes" id="UP000187203">
    <property type="component" value="Unassembled WGS sequence"/>
</dbReference>
<evidence type="ECO:0000256" key="1">
    <source>
        <dbReference type="ARBA" id="ARBA00007422"/>
    </source>
</evidence>
<dbReference type="InterPro" id="IPR013785">
    <property type="entry name" value="Aldolase_TIM"/>
</dbReference>
<dbReference type="Pfam" id="PF00121">
    <property type="entry name" value="TIM"/>
    <property type="match status" value="1"/>
</dbReference>
<protein>
    <submittedName>
        <fullName evidence="5">Triosephosphate isomerase</fullName>
    </submittedName>
</protein>
<dbReference type="AlphaFoldDB" id="A0A1R3GD63"/>
<dbReference type="PANTHER" id="PTHR21139">
    <property type="entry name" value="TRIOSEPHOSPHATE ISOMERASE"/>
    <property type="match status" value="1"/>
</dbReference>
<dbReference type="SUPFAM" id="SSF51351">
    <property type="entry name" value="Triosephosphate isomerase (TIM)"/>
    <property type="match status" value="1"/>
</dbReference>
<dbReference type="PROSITE" id="PS51440">
    <property type="entry name" value="TIM_2"/>
    <property type="match status" value="1"/>
</dbReference>
<dbReference type="InterPro" id="IPR000652">
    <property type="entry name" value="Triosephosphate_isomerase"/>
</dbReference>
<dbReference type="Gene3D" id="3.20.20.70">
    <property type="entry name" value="Aldolase class I"/>
    <property type="match status" value="1"/>
</dbReference>